<name>A0ACD3A7A5_9AGAR</name>
<accession>A0ACD3A7A5</accession>
<keyword evidence="2" id="KW-1185">Reference proteome</keyword>
<dbReference type="Proteomes" id="UP000308600">
    <property type="component" value="Unassembled WGS sequence"/>
</dbReference>
<protein>
    <submittedName>
        <fullName evidence="1">Uncharacterized protein</fullName>
    </submittedName>
</protein>
<evidence type="ECO:0000313" key="2">
    <source>
        <dbReference type="Proteomes" id="UP000308600"/>
    </source>
</evidence>
<gene>
    <name evidence="1" type="ORF">BDN72DRAFT_863529</name>
</gene>
<dbReference type="EMBL" id="ML208651">
    <property type="protein sequence ID" value="TFK61539.1"/>
    <property type="molecule type" value="Genomic_DNA"/>
</dbReference>
<sequence length="227" mass="25521">MLAPLQAAYILAIRSYAECWTQFAGRGPSDFRSWLKLHDFVQAQVFVAWKAFLVRPTIPEAIQNAMEFRRSMAGHASLRLQLDVERVLFFTTWSPRHSFFIGKPLVYSGPQPEPLPAEIGPAEEVLSDIRLVTSRDLQVMLKSIDDMRKRVDGQAREVQGVVQRLKASNMQPGDEGSKDKCGRPDRDIGTAAFPSLFLPSQSWLLASSWKSELSGVRKIDSSKLRCA</sequence>
<evidence type="ECO:0000313" key="1">
    <source>
        <dbReference type="EMBL" id="TFK61539.1"/>
    </source>
</evidence>
<organism evidence="1 2">
    <name type="scientific">Pluteus cervinus</name>
    <dbReference type="NCBI Taxonomy" id="181527"/>
    <lineage>
        <taxon>Eukaryota</taxon>
        <taxon>Fungi</taxon>
        <taxon>Dikarya</taxon>
        <taxon>Basidiomycota</taxon>
        <taxon>Agaricomycotina</taxon>
        <taxon>Agaricomycetes</taxon>
        <taxon>Agaricomycetidae</taxon>
        <taxon>Agaricales</taxon>
        <taxon>Pluteineae</taxon>
        <taxon>Pluteaceae</taxon>
        <taxon>Pluteus</taxon>
    </lineage>
</organism>
<reference evidence="1 2" key="1">
    <citation type="journal article" date="2019" name="Nat. Ecol. Evol.">
        <title>Megaphylogeny resolves global patterns of mushroom evolution.</title>
        <authorList>
            <person name="Varga T."/>
            <person name="Krizsan K."/>
            <person name="Foldi C."/>
            <person name="Dima B."/>
            <person name="Sanchez-Garcia M."/>
            <person name="Sanchez-Ramirez S."/>
            <person name="Szollosi G.J."/>
            <person name="Szarkandi J.G."/>
            <person name="Papp V."/>
            <person name="Albert L."/>
            <person name="Andreopoulos W."/>
            <person name="Angelini C."/>
            <person name="Antonin V."/>
            <person name="Barry K.W."/>
            <person name="Bougher N.L."/>
            <person name="Buchanan P."/>
            <person name="Buyck B."/>
            <person name="Bense V."/>
            <person name="Catcheside P."/>
            <person name="Chovatia M."/>
            <person name="Cooper J."/>
            <person name="Damon W."/>
            <person name="Desjardin D."/>
            <person name="Finy P."/>
            <person name="Geml J."/>
            <person name="Haridas S."/>
            <person name="Hughes K."/>
            <person name="Justo A."/>
            <person name="Karasinski D."/>
            <person name="Kautmanova I."/>
            <person name="Kiss B."/>
            <person name="Kocsube S."/>
            <person name="Kotiranta H."/>
            <person name="LaButti K.M."/>
            <person name="Lechner B.E."/>
            <person name="Liimatainen K."/>
            <person name="Lipzen A."/>
            <person name="Lukacs Z."/>
            <person name="Mihaltcheva S."/>
            <person name="Morgado L.N."/>
            <person name="Niskanen T."/>
            <person name="Noordeloos M.E."/>
            <person name="Ohm R.A."/>
            <person name="Ortiz-Santana B."/>
            <person name="Ovrebo C."/>
            <person name="Racz N."/>
            <person name="Riley R."/>
            <person name="Savchenko A."/>
            <person name="Shiryaev A."/>
            <person name="Soop K."/>
            <person name="Spirin V."/>
            <person name="Szebenyi C."/>
            <person name="Tomsovsky M."/>
            <person name="Tulloss R.E."/>
            <person name="Uehling J."/>
            <person name="Grigoriev I.V."/>
            <person name="Vagvolgyi C."/>
            <person name="Papp T."/>
            <person name="Martin F.M."/>
            <person name="Miettinen O."/>
            <person name="Hibbett D.S."/>
            <person name="Nagy L.G."/>
        </authorList>
    </citation>
    <scope>NUCLEOTIDE SEQUENCE [LARGE SCALE GENOMIC DNA]</scope>
    <source>
        <strain evidence="1 2">NL-1719</strain>
    </source>
</reference>
<proteinExistence type="predicted"/>